<dbReference type="PROSITE" id="PS51257">
    <property type="entry name" value="PROKAR_LIPOPROTEIN"/>
    <property type="match status" value="1"/>
</dbReference>
<dbReference type="InterPro" id="IPR006665">
    <property type="entry name" value="OmpA-like"/>
</dbReference>
<keyword evidence="5" id="KW-1185">Reference proteome</keyword>
<feature type="domain" description="OmpA-like" evidence="3">
    <location>
        <begin position="22"/>
        <end position="133"/>
    </location>
</feature>
<sequence length="133" mass="14044">MRRRLLFAALPLLGLAACQTPGTASRPAPRTVIYFTADSAALDENAGALVADLAERAKTMGSAPVRVRGFAAPDSASSPAFARSLAEARARNVADQLVASGIDRGRIRLEPRGPVAFEQMAVESRRVEVLIGE</sequence>
<dbReference type="Pfam" id="PF00691">
    <property type="entry name" value="OmpA"/>
    <property type="match status" value="1"/>
</dbReference>
<proteinExistence type="predicted"/>
<evidence type="ECO:0000313" key="4">
    <source>
        <dbReference type="EMBL" id="MDN3566594.1"/>
    </source>
</evidence>
<comment type="caution">
    <text evidence="4">The sequence shown here is derived from an EMBL/GenBank/DDBJ whole genome shotgun (WGS) entry which is preliminary data.</text>
</comment>
<organism evidence="4 5">
    <name type="scientific">Paeniroseomonas aquatica</name>
    <dbReference type="NCBI Taxonomy" id="373043"/>
    <lineage>
        <taxon>Bacteria</taxon>
        <taxon>Pseudomonadati</taxon>
        <taxon>Pseudomonadota</taxon>
        <taxon>Alphaproteobacteria</taxon>
        <taxon>Acetobacterales</taxon>
        <taxon>Acetobacteraceae</taxon>
        <taxon>Paeniroseomonas</taxon>
    </lineage>
</organism>
<dbReference type="RefSeq" id="WP_290318521.1">
    <property type="nucleotide sequence ID" value="NZ_JAUFPN010000178.1"/>
</dbReference>
<evidence type="ECO:0000256" key="1">
    <source>
        <dbReference type="PROSITE-ProRule" id="PRU00473"/>
    </source>
</evidence>
<dbReference type="SUPFAM" id="SSF103088">
    <property type="entry name" value="OmpA-like"/>
    <property type="match status" value="1"/>
</dbReference>
<dbReference type="Gene3D" id="3.30.1330.60">
    <property type="entry name" value="OmpA-like domain"/>
    <property type="match status" value="1"/>
</dbReference>
<evidence type="ECO:0000256" key="2">
    <source>
        <dbReference type="SAM" id="SignalP"/>
    </source>
</evidence>
<accession>A0ABT8AB90</accession>
<dbReference type="EMBL" id="JAUFPN010000178">
    <property type="protein sequence ID" value="MDN3566594.1"/>
    <property type="molecule type" value="Genomic_DNA"/>
</dbReference>
<evidence type="ECO:0000313" key="5">
    <source>
        <dbReference type="Proteomes" id="UP001529369"/>
    </source>
</evidence>
<gene>
    <name evidence="4" type="ORF">QWZ14_19650</name>
</gene>
<evidence type="ECO:0000259" key="3">
    <source>
        <dbReference type="PROSITE" id="PS51123"/>
    </source>
</evidence>
<dbReference type="Proteomes" id="UP001529369">
    <property type="component" value="Unassembled WGS sequence"/>
</dbReference>
<dbReference type="InterPro" id="IPR036737">
    <property type="entry name" value="OmpA-like_sf"/>
</dbReference>
<reference evidence="5" key="1">
    <citation type="journal article" date="2019" name="Int. J. Syst. Evol. Microbiol.">
        <title>The Global Catalogue of Microorganisms (GCM) 10K type strain sequencing project: providing services to taxonomists for standard genome sequencing and annotation.</title>
        <authorList>
            <consortium name="The Broad Institute Genomics Platform"/>
            <consortium name="The Broad Institute Genome Sequencing Center for Infectious Disease"/>
            <person name="Wu L."/>
            <person name="Ma J."/>
        </authorList>
    </citation>
    <scope>NUCLEOTIDE SEQUENCE [LARGE SCALE GENOMIC DNA]</scope>
    <source>
        <strain evidence="5">CECT 7131</strain>
    </source>
</reference>
<dbReference type="PROSITE" id="PS51123">
    <property type="entry name" value="OMPA_2"/>
    <property type="match status" value="1"/>
</dbReference>
<keyword evidence="1" id="KW-0472">Membrane</keyword>
<name>A0ABT8AB90_9PROT</name>
<feature type="chain" id="PRO_5045647078" evidence="2">
    <location>
        <begin position="25"/>
        <end position="133"/>
    </location>
</feature>
<protein>
    <submittedName>
        <fullName evidence="4">OmpA family protein</fullName>
    </submittedName>
</protein>
<keyword evidence="2" id="KW-0732">Signal</keyword>
<feature type="signal peptide" evidence="2">
    <location>
        <begin position="1"/>
        <end position="24"/>
    </location>
</feature>